<dbReference type="RefSeq" id="WP_138224776.1">
    <property type="nucleotide sequence ID" value="NZ_CP040396.1"/>
</dbReference>
<dbReference type="KEGG" id="palo:E6C60_0965"/>
<gene>
    <name evidence="1" type="ORF">E6C60_0965</name>
</gene>
<dbReference type="OrthoDB" id="9943025at2"/>
<sequence length="120" mass="13718">MNEVQLVINNIKNNNVAKDELVHFLDSHNILIKANAIFQIVKLKIDDDIVIQKLAKLAQNAEEEPKVIGLYNNSHFALAALSWLETENSLEKFEGIVNGLQPDKYSTLQNLIEERPYLYL</sequence>
<organism evidence="1 2">
    <name type="scientific">Paenibacillus algicola</name>
    <dbReference type="NCBI Taxonomy" id="2565926"/>
    <lineage>
        <taxon>Bacteria</taxon>
        <taxon>Bacillati</taxon>
        <taxon>Bacillota</taxon>
        <taxon>Bacilli</taxon>
        <taxon>Bacillales</taxon>
        <taxon>Paenibacillaceae</taxon>
        <taxon>Paenibacillus</taxon>
    </lineage>
</organism>
<accession>A0A4P8XHL5</accession>
<keyword evidence="2" id="KW-1185">Reference proteome</keyword>
<evidence type="ECO:0000313" key="2">
    <source>
        <dbReference type="Proteomes" id="UP000300879"/>
    </source>
</evidence>
<reference evidence="1 2" key="1">
    <citation type="submission" date="2019-05" db="EMBL/GenBank/DDBJ databases">
        <authorList>
            <person name="Chen C."/>
        </authorList>
    </citation>
    <scope>NUCLEOTIDE SEQUENCE [LARGE SCALE GENOMIC DNA]</scope>
    <source>
        <strain evidence="1 2">HB172198</strain>
    </source>
</reference>
<proteinExistence type="predicted"/>
<protein>
    <submittedName>
        <fullName evidence="1">Uncharacterized protein</fullName>
    </submittedName>
</protein>
<dbReference type="AlphaFoldDB" id="A0A4P8XHL5"/>
<evidence type="ECO:0000313" key="1">
    <source>
        <dbReference type="EMBL" id="QCT01683.1"/>
    </source>
</evidence>
<dbReference type="Proteomes" id="UP000300879">
    <property type="component" value="Chromosome"/>
</dbReference>
<dbReference type="EMBL" id="CP040396">
    <property type="protein sequence ID" value="QCT01683.1"/>
    <property type="molecule type" value="Genomic_DNA"/>
</dbReference>
<name>A0A4P8XHL5_9BACL</name>